<protein>
    <submittedName>
        <fullName evidence="4">Putative acyltransferase</fullName>
    </submittedName>
</protein>
<feature type="transmembrane region" description="Helical" evidence="1">
    <location>
        <begin position="200"/>
        <end position="219"/>
    </location>
</feature>
<evidence type="ECO:0000313" key="4">
    <source>
        <dbReference type="EMBL" id="GAC79334.1"/>
    </source>
</evidence>
<evidence type="ECO:0000313" key="5">
    <source>
        <dbReference type="Proteomes" id="UP000035009"/>
    </source>
</evidence>
<keyword evidence="1" id="KW-0472">Membrane</keyword>
<keyword evidence="1" id="KW-0812">Transmembrane</keyword>
<feature type="domain" description="SGNH" evidence="3">
    <location>
        <begin position="493"/>
        <end position="708"/>
    </location>
</feature>
<dbReference type="EMBL" id="BAOP01000008">
    <property type="protein sequence ID" value="GAC79334.1"/>
    <property type="molecule type" value="Genomic_DNA"/>
</dbReference>
<evidence type="ECO:0000259" key="3">
    <source>
        <dbReference type="Pfam" id="PF19040"/>
    </source>
</evidence>
<dbReference type="InterPro" id="IPR043968">
    <property type="entry name" value="SGNH"/>
</dbReference>
<dbReference type="OrthoDB" id="3404679at2"/>
<gene>
    <name evidence="4" type="ORF">GM1_008_00960</name>
</gene>
<feature type="transmembrane region" description="Helical" evidence="1">
    <location>
        <begin position="355"/>
        <end position="373"/>
    </location>
</feature>
<dbReference type="Pfam" id="PF01757">
    <property type="entry name" value="Acyl_transf_3"/>
    <property type="match status" value="1"/>
</dbReference>
<feature type="domain" description="Acyltransferase 3" evidence="2">
    <location>
        <begin position="26"/>
        <end position="374"/>
    </location>
</feature>
<dbReference type="PANTHER" id="PTHR23028">
    <property type="entry name" value="ACETYLTRANSFERASE"/>
    <property type="match status" value="1"/>
</dbReference>
<evidence type="ECO:0000256" key="1">
    <source>
        <dbReference type="SAM" id="Phobius"/>
    </source>
</evidence>
<dbReference type="PANTHER" id="PTHR23028:SF53">
    <property type="entry name" value="ACYL_TRANSF_3 DOMAIN-CONTAINING PROTEIN"/>
    <property type="match status" value="1"/>
</dbReference>
<dbReference type="GO" id="GO:0016020">
    <property type="term" value="C:membrane"/>
    <property type="evidence" value="ECO:0007669"/>
    <property type="project" value="TreeGrafter"/>
</dbReference>
<dbReference type="STRING" id="410332.SAMN04488550_4304"/>
<accession>M3VEK2</accession>
<keyword evidence="5" id="KW-1185">Reference proteome</keyword>
<evidence type="ECO:0000259" key="2">
    <source>
        <dbReference type="Pfam" id="PF01757"/>
    </source>
</evidence>
<proteinExistence type="predicted"/>
<feature type="transmembrane region" description="Helical" evidence="1">
    <location>
        <begin position="286"/>
        <end position="304"/>
    </location>
</feature>
<dbReference type="Pfam" id="PF19040">
    <property type="entry name" value="SGNH"/>
    <property type="match status" value="1"/>
</dbReference>
<keyword evidence="4" id="KW-0012">Acyltransferase</keyword>
<name>M3VEK2_GORML</name>
<comment type="caution">
    <text evidence="4">The sequence shown here is derived from an EMBL/GenBank/DDBJ whole genome shotgun (WGS) entry which is preliminary data.</text>
</comment>
<dbReference type="Proteomes" id="UP000035009">
    <property type="component" value="Unassembled WGS sequence"/>
</dbReference>
<reference evidence="4 5" key="1">
    <citation type="submission" date="2013-02" db="EMBL/GenBank/DDBJ databases">
        <title>Whole genome shotgun sequence of Gordonia malaquae NBRC 108250.</title>
        <authorList>
            <person name="Yoshida I."/>
            <person name="Hosoyama A."/>
            <person name="Tsuchikane K."/>
            <person name="Ando Y."/>
            <person name="Baba S."/>
            <person name="Ohji S."/>
            <person name="Hamada M."/>
            <person name="Tamura T."/>
            <person name="Yamazoe A."/>
            <person name="Yamazaki S."/>
            <person name="Fujita N."/>
        </authorList>
    </citation>
    <scope>NUCLEOTIDE SEQUENCE [LARGE SCALE GENOMIC DNA]</scope>
    <source>
        <strain evidence="4 5">NBRC 108250</strain>
    </source>
</reference>
<keyword evidence="1" id="KW-1133">Transmembrane helix</keyword>
<feature type="transmembrane region" description="Helical" evidence="1">
    <location>
        <begin position="264"/>
        <end position="280"/>
    </location>
</feature>
<organism evidence="4 5">
    <name type="scientific">Gordonia malaquae NBRC 108250</name>
    <dbReference type="NCBI Taxonomy" id="1223542"/>
    <lineage>
        <taxon>Bacteria</taxon>
        <taxon>Bacillati</taxon>
        <taxon>Actinomycetota</taxon>
        <taxon>Actinomycetes</taxon>
        <taxon>Mycobacteriales</taxon>
        <taxon>Gordoniaceae</taxon>
        <taxon>Gordonia</taxon>
    </lineage>
</organism>
<keyword evidence="4" id="KW-0808">Transferase</keyword>
<dbReference type="GO" id="GO:0009103">
    <property type="term" value="P:lipopolysaccharide biosynthetic process"/>
    <property type="evidence" value="ECO:0007669"/>
    <property type="project" value="TreeGrafter"/>
</dbReference>
<sequence length="724" mass="78004">MANPAVSGAGKSESSGKAEAPAYRTDLDGLRGIAIALVACFHVWFGRVSGGVDVFLTLSGYFFIGSLVRHAVHSQSSLIGFGETISPWPRLKRLLRRLLPALYTVLVVVVLLTIAIIAQTRWLNVGREVIASALYFQNYHLAKNSQDYLAASSANSPLQHLWSMSMQGQFFVGALLVLLTVAGIIKILGSHFELFTRAAVVRAIFAVLVGSAAIASFAWAQHRLHIDQPYNYYDTLSRLWEPLVGGLLAIWMPAWRVSTRIRSAVTVAALIVIATCGWWIDGVAEYPAALAWVPVGATLLIIWSGQVSPGQDRPAVNGMLASHRAVWLGGLSYSLYLIHWPLLIFYLTWHGTDHATFVEGTAILAVSLGLAWLMKRYVEDPMRGGGRSSITHVRWRSHPRVTYPAILTVVLVAASAGTAGAITAWDRHISGVHVDTANLDPALYPGARALLNGVPVPAVDPQPTPLAAASDLPQTFFDGVMVEMDVTAPSVGVYGDVNGSKTIALVGGSHTEMWLGAVDPIAKANGVKIVTYVKRGCPITVDENPAYLERVPYPECYEWNLAVMDDLLNTKPDAVITNSTRPAESGPGDFLPQGYITAFEELTSAGIPVIGIRDTPWPHNDQGPIDTPNCLSGGGTATSCGTDRASALSSVDPARSLAARDPLFHALDLSDGVCSADFCPAIVGNIMVYRDPHHLTQTYVRTLIPELERQLAEALPWIVPPPAQ</sequence>
<feature type="transmembrane region" description="Helical" evidence="1">
    <location>
        <begin position="239"/>
        <end position="257"/>
    </location>
</feature>
<feature type="transmembrane region" description="Helical" evidence="1">
    <location>
        <begin position="325"/>
        <end position="349"/>
    </location>
</feature>
<dbReference type="eggNOG" id="COG1835">
    <property type="taxonomic scope" value="Bacteria"/>
</dbReference>
<feature type="transmembrane region" description="Helical" evidence="1">
    <location>
        <begin position="401"/>
        <end position="425"/>
    </location>
</feature>
<dbReference type="AlphaFoldDB" id="M3VEK2"/>
<dbReference type="GO" id="GO:0016747">
    <property type="term" value="F:acyltransferase activity, transferring groups other than amino-acyl groups"/>
    <property type="evidence" value="ECO:0007669"/>
    <property type="project" value="InterPro"/>
</dbReference>
<dbReference type="RefSeq" id="WP_008377678.1">
    <property type="nucleotide sequence ID" value="NZ_BAOP01000008.1"/>
</dbReference>
<feature type="transmembrane region" description="Helical" evidence="1">
    <location>
        <begin position="170"/>
        <end position="188"/>
    </location>
</feature>
<dbReference type="InterPro" id="IPR002656">
    <property type="entry name" value="Acyl_transf_3_dom"/>
</dbReference>
<feature type="transmembrane region" description="Helical" evidence="1">
    <location>
        <begin position="98"/>
        <end position="118"/>
    </location>
</feature>
<dbReference type="InterPro" id="IPR050879">
    <property type="entry name" value="Acyltransferase_3"/>
</dbReference>